<dbReference type="NCBIfam" id="TIGR01245">
    <property type="entry name" value="trpD"/>
    <property type="match status" value="1"/>
</dbReference>
<keyword evidence="3" id="KW-0028">Amino-acid biosynthesis</keyword>
<dbReference type="GO" id="GO:0000287">
    <property type="term" value="F:magnesium ion binding"/>
    <property type="evidence" value="ECO:0007669"/>
    <property type="project" value="UniProtKB-UniRule"/>
</dbReference>
<dbReference type="SUPFAM" id="SSF47648">
    <property type="entry name" value="Nucleoside phosphorylase/phosphoribosyltransferase N-terminal domain"/>
    <property type="match status" value="1"/>
</dbReference>
<dbReference type="InterPro" id="IPR035902">
    <property type="entry name" value="Nuc_phospho_transferase"/>
</dbReference>
<dbReference type="STRING" id="595499.SMDSEM_132"/>
<feature type="domain" description="Glycosyl transferase family 3" evidence="4">
    <location>
        <begin position="74"/>
        <end position="317"/>
    </location>
</feature>
<dbReference type="InterPro" id="IPR017459">
    <property type="entry name" value="Glycosyl_Trfase_fam3_N_dom"/>
</dbReference>
<feature type="binding site" evidence="3">
    <location>
        <position position="79"/>
    </location>
    <ligand>
        <name>anthranilate</name>
        <dbReference type="ChEBI" id="CHEBI:16567"/>
        <label>1</label>
    </ligand>
</feature>
<proteinExistence type="inferred from homology"/>
<keyword evidence="3" id="KW-0479">Metal-binding</keyword>
<reference evidence="6 7" key="1">
    <citation type="journal article" date="2009" name="Proc. Natl. Acad. Sci. U.S.A.">
        <title>Convergent evolution of metabolic roles in bacterial co-symbionts of insects.</title>
        <authorList>
            <person name="McCutcheon J.P."/>
            <person name="McDonald B.R."/>
            <person name="Moran N.A."/>
        </authorList>
    </citation>
    <scope>NUCLEOTIDE SEQUENCE [LARGE SCALE GENOMIC DNA]</scope>
    <source>
        <strain evidence="6 7">SMDSEM</strain>
    </source>
</reference>
<comment type="caution">
    <text evidence="3">Lacks conserved residue(s) required for the propagation of feature annotation.</text>
</comment>
<feature type="binding site" evidence="3">
    <location>
        <position position="87"/>
    </location>
    <ligand>
        <name>5-phospho-alpha-D-ribose 1-diphosphate</name>
        <dbReference type="ChEBI" id="CHEBI:58017"/>
    </ligand>
</feature>
<feature type="binding site" evidence="3">
    <location>
        <position position="91"/>
    </location>
    <ligand>
        <name>Mg(2+)</name>
        <dbReference type="ChEBI" id="CHEBI:18420"/>
        <label>1</label>
    </ligand>
</feature>
<dbReference type="Pfam" id="PF02885">
    <property type="entry name" value="Glycos_trans_3N"/>
    <property type="match status" value="1"/>
</dbReference>
<dbReference type="PANTHER" id="PTHR43285:SF2">
    <property type="entry name" value="ANTHRANILATE PHOSPHORIBOSYLTRANSFERASE"/>
    <property type="match status" value="1"/>
</dbReference>
<comment type="cofactor">
    <cofactor evidence="3">
        <name>Mg(2+)</name>
        <dbReference type="ChEBI" id="CHEBI:18420"/>
    </cofactor>
    <text evidence="3">Binds 2 magnesium ions per monomer.</text>
</comment>
<keyword evidence="3" id="KW-0822">Tryptophan biosynthesis</keyword>
<keyword evidence="3" id="KW-0057">Aromatic amino acid biosynthesis</keyword>
<dbReference type="Gene3D" id="1.20.970.10">
    <property type="entry name" value="Transferase, Pyrimidine Nucleoside Phosphorylase, Chain C"/>
    <property type="match status" value="1"/>
</dbReference>
<keyword evidence="3" id="KW-0460">Magnesium</keyword>
<evidence type="ECO:0000259" key="4">
    <source>
        <dbReference type="Pfam" id="PF00591"/>
    </source>
</evidence>
<comment type="function">
    <text evidence="3">Catalyzes the transfer of the phosphoribosyl group of 5-phosphorylribose-1-pyrophosphate (PRPP) to anthranilate to yield N-(5'-phosphoribosyl)-anthranilate (PRA).</text>
</comment>
<dbReference type="PANTHER" id="PTHR43285">
    <property type="entry name" value="ANTHRANILATE PHOSPHORIBOSYLTRANSFERASE"/>
    <property type="match status" value="1"/>
</dbReference>
<evidence type="ECO:0000259" key="5">
    <source>
        <dbReference type="Pfam" id="PF02885"/>
    </source>
</evidence>
<dbReference type="HOGENOM" id="CLU_034315_3_1_10"/>
<feature type="binding site" evidence="3">
    <location>
        <position position="79"/>
    </location>
    <ligand>
        <name>5-phospho-alpha-D-ribose 1-diphosphate</name>
        <dbReference type="ChEBI" id="CHEBI:58017"/>
    </ligand>
</feature>
<gene>
    <name evidence="6" type="primary">trpG</name>
    <name evidence="3" type="synonym">trpD</name>
    <name evidence="6" type="ordered locus">SMDSEM_132</name>
</gene>
<dbReference type="SUPFAM" id="SSF52418">
    <property type="entry name" value="Nucleoside phosphorylase/phosphoribosyltransferase catalytic domain"/>
    <property type="match status" value="1"/>
</dbReference>
<name>C7LK82_KARMS</name>
<evidence type="ECO:0000256" key="3">
    <source>
        <dbReference type="HAMAP-Rule" id="MF_00211"/>
    </source>
</evidence>
<sequence>MKEILNYLFEQKPLSQKEAKNFFLSFSQEKFNSNQIAALSAIYNMRYPTLEEIKGFSQALIELSINIDLKEFNAINIVGTGGDNKNSFNISTLSCFIVASLGEKVIKHGSYSSSSVTGSSNIFEILQSKFTSKEEKLKKQLEKVGICYLHTQIFNPTLKKVREVRKILGIKTIFNILGPLLNPSNPKNQLLGVSDLELARLYYYFYQETDKNYSIVHSLDGYDEISLTSDFICYDKQGEHIFSPEYFLIKKINPLKLKGGKNNIENTRIFLDIISGNGTVFQNTVVSINAAFALSLLNDCSIQTNYYKAQEALKSGKVKKILKRFLDI</sequence>
<dbReference type="AlphaFoldDB" id="C7LK82"/>
<dbReference type="Proteomes" id="UP000008074">
    <property type="component" value="Chromosome"/>
</dbReference>
<dbReference type="EMBL" id="CP001605">
    <property type="protein sequence ID" value="ACU52844.1"/>
    <property type="molecule type" value="Genomic_DNA"/>
</dbReference>
<protein>
    <recommendedName>
        <fullName evidence="3">Anthranilate phosphoribosyltransferase</fullName>
        <ecNumber evidence="3">2.4.2.18</ecNumber>
    </recommendedName>
</protein>
<feature type="binding site" evidence="3">
    <location>
        <begin position="89"/>
        <end position="92"/>
    </location>
    <ligand>
        <name>5-phospho-alpha-D-ribose 1-diphosphate</name>
        <dbReference type="ChEBI" id="CHEBI:58017"/>
    </ligand>
</feature>
<dbReference type="InterPro" id="IPR036320">
    <property type="entry name" value="Glycosyl_Trfase_fam3_N_dom_sf"/>
</dbReference>
<evidence type="ECO:0000313" key="7">
    <source>
        <dbReference type="Proteomes" id="UP000008074"/>
    </source>
</evidence>
<dbReference type="GO" id="GO:0005829">
    <property type="term" value="C:cytosol"/>
    <property type="evidence" value="ECO:0007669"/>
    <property type="project" value="TreeGrafter"/>
</dbReference>
<feature type="binding site" evidence="3">
    <location>
        <position position="119"/>
    </location>
    <ligand>
        <name>5-phospho-alpha-D-ribose 1-diphosphate</name>
        <dbReference type="ChEBI" id="CHEBI:58017"/>
    </ligand>
</feature>
<comment type="similarity">
    <text evidence="3">Belongs to the anthranilate phosphoribosyltransferase family.</text>
</comment>
<feature type="binding site" evidence="3">
    <location>
        <begin position="107"/>
        <end position="115"/>
    </location>
    <ligand>
        <name>5-phospho-alpha-D-ribose 1-diphosphate</name>
        <dbReference type="ChEBI" id="CHEBI:58017"/>
    </ligand>
</feature>
<comment type="catalytic activity">
    <reaction evidence="3">
        <text>N-(5-phospho-beta-D-ribosyl)anthranilate + diphosphate = 5-phospho-alpha-D-ribose 1-diphosphate + anthranilate</text>
        <dbReference type="Rhea" id="RHEA:11768"/>
        <dbReference type="ChEBI" id="CHEBI:16567"/>
        <dbReference type="ChEBI" id="CHEBI:18277"/>
        <dbReference type="ChEBI" id="CHEBI:33019"/>
        <dbReference type="ChEBI" id="CHEBI:58017"/>
        <dbReference type="EC" id="2.4.2.18"/>
    </reaction>
</comment>
<dbReference type="Gene3D" id="3.40.1030.10">
    <property type="entry name" value="Nucleoside phosphorylase/phosphoribosyltransferase catalytic domain"/>
    <property type="match status" value="1"/>
</dbReference>
<dbReference type="KEGG" id="sms:SMDSEM_132"/>
<evidence type="ECO:0000256" key="2">
    <source>
        <dbReference type="ARBA" id="ARBA00022679"/>
    </source>
</evidence>
<dbReference type="Pfam" id="PF00591">
    <property type="entry name" value="Glycos_transf_3"/>
    <property type="match status" value="1"/>
</dbReference>
<dbReference type="HAMAP" id="MF_00211">
    <property type="entry name" value="TrpD"/>
    <property type="match status" value="1"/>
</dbReference>
<dbReference type="InterPro" id="IPR005940">
    <property type="entry name" value="Anthranilate_Pribosyl_Tfrase"/>
</dbReference>
<dbReference type="EC" id="2.4.2.18" evidence="3"/>
<comment type="pathway">
    <text evidence="3">Amino-acid biosynthesis; L-tryptophan biosynthesis; L-tryptophan from chorismate: step 2/5.</text>
</comment>
<evidence type="ECO:0000256" key="1">
    <source>
        <dbReference type="ARBA" id="ARBA00022676"/>
    </source>
</evidence>
<keyword evidence="1 3" id="KW-0328">Glycosyltransferase</keyword>
<dbReference type="GO" id="GO:0004048">
    <property type="term" value="F:anthranilate phosphoribosyltransferase activity"/>
    <property type="evidence" value="ECO:0007669"/>
    <property type="project" value="UniProtKB-UniRule"/>
</dbReference>
<feature type="binding site" evidence="3">
    <location>
        <position position="165"/>
    </location>
    <ligand>
        <name>anthranilate</name>
        <dbReference type="ChEBI" id="CHEBI:16567"/>
        <label>2</label>
    </ligand>
</feature>
<comment type="subunit">
    <text evidence="3">Homodimer.</text>
</comment>
<feature type="binding site" evidence="3">
    <location>
        <position position="223"/>
    </location>
    <ligand>
        <name>Mg(2+)</name>
        <dbReference type="ChEBI" id="CHEBI:18420"/>
        <label>2</label>
    </ligand>
</feature>
<keyword evidence="2 3" id="KW-0808">Transferase</keyword>
<organism evidence="6 7">
    <name type="scientific">Karelsulcia muelleri (strain SMDSEM)</name>
    <name type="common">Sulcia muelleri</name>
    <dbReference type="NCBI Taxonomy" id="595499"/>
    <lineage>
        <taxon>Bacteria</taxon>
        <taxon>Pseudomonadati</taxon>
        <taxon>Bacteroidota</taxon>
        <taxon>Flavobacteriia</taxon>
        <taxon>Flavobacteriales</taxon>
        <taxon>Candidatus Karelsulcia</taxon>
    </lineage>
</organism>
<feature type="binding site" evidence="3">
    <location>
        <position position="224"/>
    </location>
    <ligand>
        <name>Mg(2+)</name>
        <dbReference type="ChEBI" id="CHEBI:18420"/>
        <label>2</label>
    </ligand>
</feature>
<dbReference type="InterPro" id="IPR000312">
    <property type="entry name" value="Glycosyl_Trfase_fam3"/>
</dbReference>
<dbReference type="GO" id="GO:0000162">
    <property type="term" value="P:L-tryptophan biosynthetic process"/>
    <property type="evidence" value="ECO:0007669"/>
    <property type="project" value="UniProtKB-UniRule"/>
</dbReference>
<feature type="binding site" evidence="3">
    <location>
        <position position="224"/>
    </location>
    <ligand>
        <name>Mg(2+)</name>
        <dbReference type="ChEBI" id="CHEBI:18420"/>
        <label>1</label>
    </ligand>
</feature>
<accession>C7LK82</accession>
<feature type="binding site" evidence="3">
    <location>
        <begin position="82"/>
        <end position="83"/>
    </location>
    <ligand>
        <name>5-phospho-alpha-D-ribose 1-diphosphate</name>
        <dbReference type="ChEBI" id="CHEBI:58017"/>
    </ligand>
</feature>
<feature type="domain" description="Glycosyl transferase family 3 N-terminal" evidence="5">
    <location>
        <begin position="2"/>
        <end position="62"/>
    </location>
</feature>
<evidence type="ECO:0000313" key="6">
    <source>
        <dbReference type="EMBL" id="ACU52844.1"/>
    </source>
</evidence>